<comment type="caution">
    <text evidence="7">The sequence shown here is derived from an EMBL/GenBank/DDBJ whole genome shotgun (WGS) entry which is preliminary data.</text>
</comment>
<dbReference type="OrthoDB" id="27490at2759"/>
<keyword evidence="3" id="KW-0256">Endoplasmic reticulum</keyword>
<dbReference type="Pfam" id="PF08314">
    <property type="entry name" value="Sec39"/>
    <property type="match status" value="1"/>
</dbReference>
<sequence>MTLQMTEDELLKTLPTPFTSASFIQTLITLPDSEAIGLCFNLLISGKVNDVVLAKDVIGQGLEKGLVYFADVLASTEEVTEEELEKVVGAREETLRAYIGLEEMRRRLDTWEIISPKQVAATEAKEEALGALMIDKDERQPLSQDDMELGDPWGGYGDPKEEDPKESTLLDDPWLQNSSVPASESTFQVVNTPAAPSITASETADPLPIAMSEFLSQPIVISALSLASASSLQALKLLCQHQHRELYPYRFNLLEAVPGWVSPSDLESVELLPAVDSDDNERWVPPVVTSAIVAHQAFPQIINDVYLPSSMSTIPPTILLQPCQHAVSPSDLAKWYTAHVLSLDEVGILDIQLAWVQHGASLGVPSLDSLGEDLTLLSRLVYDANLTQDQHVKWTLGNWMLAKESDIIAAYLSSSTPESIAGDVRRLVMPYLYVLESRAERAGIPSSNLISDSLNSTILSLPLRLALPLFEASKATLPPSERVIRNDLDVARLALACLYGSQERGGAVWSTMSSIFECLPVWELTGEDAEDEELTSTTLDSISNFLRPTSASTSPPSKSDILFFFQPLPFASLSRALDILDVQLESGEILARWGVEKRLGELLGMTGDQKGQMELAERLVRQGEASVGKGGDDRWRRLWNDMERLSSGEGLLKGALGTLTQQARGRVYFDGILRSGDFEIAKKMLKMLQGDGAIDDAAVEEVVLKVSKDFYVCADSCNIYTGNMKLAYDALSVAPSTPATVAERQYIEATSRLSSFSTFTLSPREIRHDVNPLSLLSTVLSDSSSDAYRLPDLMLDLAEKLGCRNEIDHGLVWGMVGRAAIAKEDWTMASKAVGNMVQTVKKSQSSQTAVKQEQQINHIAESGSTLRSETWALAHALSSQPEFSDIPAKLKFVSSAIELCPASELPSIIETFRQIEKGRIRLDEAAKRRRMKGIAAPQLPSEPSIGVSSVAAVQERVLGSRTAAKAAKLALDIGGRLTAHRQLPSPALLSSATFSSPFAGHELSRPLSRNSATGSEVGSDGGYKVGGSLSSGSAGARDLFEHLGRDEAERVRKGARRALVRGVGWLLGADESEIAGVEQ</sequence>
<keyword evidence="4" id="KW-0653">Protein transport</keyword>
<feature type="region of interest" description="Disordered" evidence="5">
    <location>
        <begin position="1001"/>
        <end position="1032"/>
    </location>
</feature>
<proteinExistence type="predicted"/>
<evidence type="ECO:0000313" key="7">
    <source>
        <dbReference type="EMBL" id="OXG24127.1"/>
    </source>
</evidence>
<evidence type="ECO:0000256" key="4">
    <source>
        <dbReference type="ARBA" id="ARBA00022927"/>
    </source>
</evidence>
<organism evidence="7 8">
    <name type="scientific">Cryptococcus neoformans Tu259-1</name>
    <dbReference type="NCBI Taxonomy" id="1230072"/>
    <lineage>
        <taxon>Eukaryota</taxon>
        <taxon>Fungi</taxon>
        <taxon>Dikarya</taxon>
        <taxon>Basidiomycota</taxon>
        <taxon>Agaricomycotina</taxon>
        <taxon>Tremellomycetes</taxon>
        <taxon>Tremellales</taxon>
        <taxon>Cryptococcaceae</taxon>
        <taxon>Cryptococcus</taxon>
        <taxon>Cryptococcus neoformans species complex</taxon>
    </lineage>
</organism>
<dbReference type="Proteomes" id="UP000199727">
    <property type="component" value="Unassembled WGS sequence"/>
</dbReference>
<dbReference type="GO" id="GO:0006890">
    <property type="term" value="P:retrograde vesicle-mediated transport, Golgi to endoplasmic reticulum"/>
    <property type="evidence" value="ECO:0007669"/>
    <property type="project" value="InterPro"/>
</dbReference>
<dbReference type="GO" id="GO:0015031">
    <property type="term" value="P:protein transport"/>
    <property type="evidence" value="ECO:0007669"/>
    <property type="project" value="UniProtKB-KW"/>
</dbReference>
<feature type="compositionally biased region" description="Polar residues" evidence="5">
    <location>
        <begin position="1007"/>
        <end position="1016"/>
    </location>
</feature>
<dbReference type="PANTHER" id="PTHR15922">
    <property type="entry name" value="NEUROBLASTOMA-AMPLIFIED SEQUENCE"/>
    <property type="match status" value="1"/>
</dbReference>
<dbReference type="AlphaFoldDB" id="A0A854QGL6"/>
<dbReference type="InterPro" id="IPR013244">
    <property type="entry name" value="Sec39_domain"/>
</dbReference>
<feature type="domain" description="Sec39" evidence="6">
    <location>
        <begin position="221"/>
        <end position="917"/>
    </location>
</feature>
<dbReference type="EMBL" id="AMKT01000034">
    <property type="protein sequence ID" value="OXG24127.1"/>
    <property type="molecule type" value="Genomic_DNA"/>
</dbReference>
<gene>
    <name evidence="7" type="ORF">C361_02676</name>
</gene>
<dbReference type="GO" id="GO:0070939">
    <property type="term" value="C:Dsl1/NZR complex"/>
    <property type="evidence" value="ECO:0007669"/>
    <property type="project" value="TreeGrafter"/>
</dbReference>
<dbReference type="PANTHER" id="PTHR15922:SF2">
    <property type="entry name" value="NBAS SUBUNIT OF NRZ TETHERING COMPLEX"/>
    <property type="match status" value="1"/>
</dbReference>
<name>A0A854QGL6_CRYNE</name>
<dbReference type="GO" id="GO:0000149">
    <property type="term" value="F:SNARE binding"/>
    <property type="evidence" value="ECO:0007669"/>
    <property type="project" value="TreeGrafter"/>
</dbReference>
<feature type="region of interest" description="Disordered" evidence="5">
    <location>
        <begin position="136"/>
        <end position="168"/>
    </location>
</feature>
<feature type="compositionally biased region" description="Basic and acidic residues" evidence="5">
    <location>
        <begin position="158"/>
        <end position="168"/>
    </location>
</feature>
<evidence type="ECO:0000259" key="6">
    <source>
        <dbReference type="Pfam" id="PF08314"/>
    </source>
</evidence>
<protein>
    <recommendedName>
        <fullName evidence="6">Sec39 domain-containing protein</fullName>
    </recommendedName>
</protein>
<evidence type="ECO:0000256" key="2">
    <source>
        <dbReference type="ARBA" id="ARBA00022448"/>
    </source>
</evidence>
<evidence type="ECO:0000256" key="5">
    <source>
        <dbReference type="SAM" id="MobiDB-lite"/>
    </source>
</evidence>
<reference evidence="7 8" key="1">
    <citation type="submission" date="2017-06" db="EMBL/GenBank/DDBJ databases">
        <title>Global population genomics of the pathogenic fungus Cryptococcus neoformans var. grubii.</title>
        <authorList>
            <person name="Cuomo C."/>
            <person name="Litvintseva A."/>
            <person name="Chen Y."/>
            <person name="Young S."/>
            <person name="Zeng Q."/>
            <person name="Chapman S."/>
            <person name="Gujja S."/>
            <person name="Saif S."/>
            <person name="Birren B."/>
        </authorList>
    </citation>
    <scope>NUCLEOTIDE SEQUENCE [LARGE SCALE GENOMIC DNA]</scope>
    <source>
        <strain evidence="7 8">Tu259-1</strain>
    </source>
</reference>
<evidence type="ECO:0000256" key="3">
    <source>
        <dbReference type="ARBA" id="ARBA00022824"/>
    </source>
</evidence>
<evidence type="ECO:0000313" key="8">
    <source>
        <dbReference type="Proteomes" id="UP000199727"/>
    </source>
</evidence>
<accession>A0A854QGL6</accession>
<evidence type="ECO:0000256" key="1">
    <source>
        <dbReference type="ARBA" id="ARBA00004240"/>
    </source>
</evidence>
<keyword evidence="2" id="KW-0813">Transport</keyword>
<comment type="subcellular location">
    <subcellularLocation>
        <location evidence="1">Endoplasmic reticulum</location>
    </subcellularLocation>
</comment>